<dbReference type="OrthoDB" id="2678913at2759"/>
<evidence type="ECO:0008006" key="4">
    <source>
        <dbReference type="Google" id="ProtNLM"/>
    </source>
</evidence>
<dbReference type="EMBL" id="SDEE01001268">
    <property type="protein sequence ID" value="RXW12374.1"/>
    <property type="molecule type" value="Genomic_DNA"/>
</dbReference>
<dbReference type="Proteomes" id="UP000290288">
    <property type="component" value="Unassembled WGS sequence"/>
</dbReference>
<dbReference type="Gene3D" id="1.10.443.10">
    <property type="entry name" value="Intergrase catalytic core"/>
    <property type="match status" value="1"/>
</dbReference>
<dbReference type="InterPro" id="IPR013762">
    <property type="entry name" value="Integrase-like_cat_sf"/>
</dbReference>
<accession>A0A4Q2D244</accession>
<dbReference type="InterPro" id="IPR011010">
    <property type="entry name" value="DNA_brk_join_enz"/>
</dbReference>
<comment type="caution">
    <text evidence="2">The sequence shown here is derived from an EMBL/GenBank/DDBJ whole genome shotgun (WGS) entry which is preliminary data.</text>
</comment>
<proteinExistence type="predicted"/>
<keyword evidence="3" id="KW-1185">Reference proteome</keyword>
<dbReference type="GO" id="GO:0006310">
    <property type="term" value="P:DNA recombination"/>
    <property type="evidence" value="ECO:0007669"/>
    <property type="project" value="UniProtKB-KW"/>
</dbReference>
<evidence type="ECO:0000256" key="1">
    <source>
        <dbReference type="ARBA" id="ARBA00023172"/>
    </source>
</evidence>
<dbReference type="GO" id="GO:0003677">
    <property type="term" value="F:DNA binding"/>
    <property type="evidence" value="ECO:0007669"/>
    <property type="project" value="InterPro"/>
</dbReference>
<dbReference type="STRING" id="2316362.A0A4Q2D244"/>
<dbReference type="PANTHER" id="PTHR34605">
    <property type="entry name" value="PHAGE_INTEGRASE DOMAIN-CONTAINING PROTEIN"/>
    <property type="match status" value="1"/>
</dbReference>
<dbReference type="GO" id="GO:0015074">
    <property type="term" value="P:DNA integration"/>
    <property type="evidence" value="ECO:0007669"/>
    <property type="project" value="InterPro"/>
</dbReference>
<dbReference type="PANTHER" id="PTHR34605:SF3">
    <property type="entry name" value="P CELL-TYPE AGGLUTINATION PROTEIN MAP4-LIKE-RELATED"/>
    <property type="match status" value="1"/>
</dbReference>
<dbReference type="InterPro" id="IPR052925">
    <property type="entry name" value="Phage_Integrase-like_Recomb"/>
</dbReference>
<organism evidence="2 3">
    <name type="scientific">Candolleomyces aberdarensis</name>
    <dbReference type="NCBI Taxonomy" id="2316362"/>
    <lineage>
        <taxon>Eukaryota</taxon>
        <taxon>Fungi</taxon>
        <taxon>Dikarya</taxon>
        <taxon>Basidiomycota</taxon>
        <taxon>Agaricomycotina</taxon>
        <taxon>Agaricomycetes</taxon>
        <taxon>Agaricomycetidae</taxon>
        <taxon>Agaricales</taxon>
        <taxon>Agaricineae</taxon>
        <taxon>Psathyrellaceae</taxon>
        <taxon>Candolleomyces</taxon>
    </lineage>
</organism>
<sequence length="310" mass="34279">MVFHTYCDKREPPVPEDMRAPVETPVLLDFLTCCAGLYSGSAAKNYVYGVKAWHTVHALPWRVDENQLTAALSAVEKMTPPSSRRPKRHPVTVDWLCKVAGQLDMSKPLDVAVFACLTTVFWSVSRLGEFVVPSVDSFDPAAHITRSCVSQGTEGRLGLPVTTFNLPRTKKAPNGEPAQWSSQRGATDPEAALAAHFTINNPGENDHLFAWRSTGNKLVPLSRRTFFRRVERAVAAAGLESMNGHGLRIGGVLEFLLRGVSFEVVKVLGRWSSDAFLLYLRKHGAILAPYIQDTPVLEPFTRIAMPSRIR</sequence>
<keyword evidence="1" id="KW-0233">DNA recombination</keyword>
<dbReference type="SUPFAM" id="SSF56349">
    <property type="entry name" value="DNA breaking-rejoining enzymes"/>
    <property type="match status" value="1"/>
</dbReference>
<evidence type="ECO:0000313" key="2">
    <source>
        <dbReference type="EMBL" id="RXW12374.1"/>
    </source>
</evidence>
<name>A0A4Q2D244_9AGAR</name>
<gene>
    <name evidence="2" type="ORF">EST38_g13479</name>
</gene>
<evidence type="ECO:0000313" key="3">
    <source>
        <dbReference type="Proteomes" id="UP000290288"/>
    </source>
</evidence>
<dbReference type="AlphaFoldDB" id="A0A4Q2D244"/>
<protein>
    <recommendedName>
        <fullName evidence="4">Tyr recombinase domain-containing protein</fullName>
    </recommendedName>
</protein>
<reference evidence="2 3" key="1">
    <citation type="submission" date="2019-01" db="EMBL/GenBank/DDBJ databases">
        <title>Draft genome sequence of Psathyrella aberdarensis IHI B618.</title>
        <authorList>
            <person name="Buettner E."/>
            <person name="Kellner H."/>
        </authorList>
    </citation>
    <scope>NUCLEOTIDE SEQUENCE [LARGE SCALE GENOMIC DNA]</scope>
    <source>
        <strain evidence="2 3">IHI B618</strain>
    </source>
</reference>